<keyword evidence="2" id="KW-1185">Reference proteome</keyword>
<comment type="caution">
    <text evidence="1">The sequence shown here is derived from an EMBL/GenBank/DDBJ whole genome shotgun (WGS) entry which is preliminary data.</text>
</comment>
<gene>
    <name evidence="1" type="ORF">M9Y10_035651</name>
</gene>
<protein>
    <submittedName>
        <fullName evidence="1">Uncharacterized protein</fullName>
    </submittedName>
</protein>
<dbReference type="EMBL" id="JAPFFF010000056">
    <property type="protein sequence ID" value="KAK8838231.1"/>
    <property type="molecule type" value="Genomic_DNA"/>
</dbReference>
<proteinExistence type="predicted"/>
<sequence length="143" mass="16620">MSKVSVCFAEHNIIKGKNNETVTEQVSEVIEITKNYHNKREPYDYYEISVNTIPDGYEVIILYVKTNGKLELFATNDMDKLKCELALLVQTENYKTINVLLRRNPNTMMVNTGGINEEIQRDDRSFTKRKGVLKFESEPRPRV</sequence>
<name>A0ABR2GX55_9EUKA</name>
<evidence type="ECO:0000313" key="2">
    <source>
        <dbReference type="Proteomes" id="UP001470230"/>
    </source>
</evidence>
<accession>A0ABR2GX55</accession>
<reference evidence="1 2" key="1">
    <citation type="submission" date="2024-04" db="EMBL/GenBank/DDBJ databases">
        <title>Tritrichomonas musculus Genome.</title>
        <authorList>
            <person name="Alves-Ferreira E."/>
            <person name="Grigg M."/>
            <person name="Lorenzi H."/>
            <person name="Galac M."/>
        </authorList>
    </citation>
    <scope>NUCLEOTIDE SEQUENCE [LARGE SCALE GENOMIC DNA]</scope>
    <source>
        <strain evidence="1 2">EAF2021</strain>
    </source>
</reference>
<dbReference type="Proteomes" id="UP001470230">
    <property type="component" value="Unassembled WGS sequence"/>
</dbReference>
<organism evidence="1 2">
    <name type="scientific">Tritrichomonas musculus</name>
    <dbReference type="NCBI Taxonomy" id="1915356"/>
    <lineage>
        <taxon>Eukaryota</taxon>
        <taxon>Metamonada</taxon>
        <taxon>Parabasalia</taxon>
        <taxon>Tritrichomonadida</taxon>
        <taxon>Tritrichomonadidae</taxon>
        <taxon>Tritrichomonas</taxon>
    </lineage>
</organism>
<evidence type="ECO:0000313" key="1">
    <source>
        <dbReference type="EMBL" id="KAK8838231.1"/>
    </source>
</evidence>